<evidence type="ECO:0000256" key="1">
    <source>
        <dbReference type="SAM" id="MobiDB-lite"/>
    </source>
</evidence>
<gene>
    <name evidence="2" type="ORF">ACHAWU_002607</name>
</gene>
<evidence type="ECO:0000313" key="2">
    <source>
        <dbReference type="EMBL" id="KAL3765812.1"/>
    </source>
</evidence>
<feature type="compositionally biased region" description="Low complexity" evidence="1">
    <location>
        <begin position="208"/>
        <end position="225"/>
    </location>
</feature>
<feature type="region of interest" description="Disordered" evidence="1">
    <location>
        <begin position="263"/>
        <end position="288"/>
    </location>
</feature>
<proteinExistence type="predicted"/>
<name>A0ABD3MQU4_9STRA</name>
<dbReference type="EMBL" id="JALLBG020000091">
    <property type="protein sequence ID" value="KAL3765812.1"/>
    <property type="molecule type" value="Genomic_DNA"/>
</dbReference>
<accession>A0ABD3MQU4</accession>
<evidence type="ECO:0000313" key="3">
    <source>
        <dbReference type="Proteomes" id="UP001530293"/>
    </source>
</evidence>
<dbReference type="AlphaFoldDB" id="A0ABD3MQU4"/>
<sequence>MTSGSFHLHSIAIAIDSPPPAASSSLSILATGASGITSSLFKMIFTTSHFIYSGITLWCWTVMAPSLVPEVSAFQPNIILPMSRVFSLDANTILPRDATSARMHLQLIPEMQDAVLHQLTISFIPSTTSLPLPPTSSSSSLTSIMLTDERVAEWRQYVPLVVSVGVILDILLGSPLANMALGPMKRASEKGVGGDLTKNSNESDDTGNSDGGSSLFSAFSGSNNRGSDKGGSSRGKERVDSEAIAQAALNKALNTLELKRFLEENKTDEQKYEEVRRKIDKQMEDLED</sequence>
<protein>
    <submittedName>
        <fullName evidence="2">Uncharacterized protein</fullName>
    </submittedName>
</protein>
<keyword evidence="3" id="KW-1185">Reference proteome</keyword>
<dbReference type="Proteomes" id="UP001530293">
    <property type="component" value="Unassembled WGS sequence"/>
</dbReference>
<organism evidence="2 3">
    <name type="scientific">Discostella pseudostelligera</name>
    <dbReference type="NCBI Taxonomy" id="259834"/>
    <lineage>
        <taxon>Eukaryota</taxon>
        <taxon>Sar</taxon>
        <taxon>Stramenopiles</taxon>
        <taxon>Ochrophyta</taxon>
        <taxon>Bacillariophyta</taxon>
        <taxon>Coscinodiscophyceae</taxon>
        <taxon>Thalassiosirophycidae</taxon>
        <taxon>Stephanodiscales</taxon>
        <taxon>Stephanodiscaceae</taxon>
        <taxon>Discostella</taxon>
    </lineage>
</organism>
<feature type="region of interest" description="Disordered" evidence="1">
    <location>
        <begin position="187"/>
        <end position="240"/>
    </location>
</feature>
<comment type="caution">
    <text evidence="2">The sequence shown here is derived from an EMBL/GenBank/DDBJ whole genome shotgun (WGS) entry which is preliminary data.</text>
</comment>
<reference evidence="2 3" key="1">
    <citation type="submission" date="2024-10" db="EMBL/GenBank/DDBJ databases">
        <title>Updated reference genomes for cyclostephanoid diatoms.</title>
        <authorList>
            <person name="Roberts W.R."/>
            <person name="Alverson A.J."/>
        </authorList>
    </citation>
    <scope>NUCLEOTIDE SEQUENCE [LARGE SCALE GENOMIC DNA]</scope>
    <source>
        <strain evidence="2 3">AJA232-27</strain>
    </source>
</reference>